<dbReference type="FunFam" id="1.10.3720.10:FF:000033">
    <property type="entry name" value="Polar amino acid ABC transporter permease"/>
    <property type="match status" value="1"/>
</dbReference>
<organism evidence="10 11">
    <name type="scientific">Proteiniclasticum sediminis</name>
    <dbReference type="NCBI Taxonomy" id="2804028"/>
    <lineage>
        <taxon>Bacteria</taxon>
        <taxon>Bacillati</taxon>
        <taxon>Bacillota</taxon>
        <taxon>Clostridia</taxon>
        <taxon>Eubacteriales</taxon>
        <taxon>Clostridiaceae</taxon>
        <taxon>Proteiniclasticum</taxon>
    </lineage>
</organism>
<protein>
    <submittedName>
        <fullName evidence="10">Amino acid ABC transporter permease</fullName>
    </submittedName>
</protein>
<dbReference type="InterPro" id="IPR035906">
    <property type="entry name" value="MetI-like_sf"/>
</dbReference>
<dbReference type="InterPro" id="IPR043429">
    <property type="entry name" value="ArtM/GltK/GlnP/TcyL/YhdX-like"/>
</dbReference>
<evidence type="ECO:0000313" key="11">
    <source>
        <dbReference type="Proteomes" id="UP000675379"/>
    </source>
</evidence>
<dbReference type="Proteomes" id="UP000675379">
    <property type="component" value="Unassembled WGS sequence"/>
</dbReference>
<keyword evidence="2 8" id="KW-0813">Transport</keyword>
<evidence type="ECO:0000256" key="3">
    <source>
        <dbReference type="ARBA" id="ARBA00022475"/>
    </source>
</evidence>
<dbReference type="NCBIfam" id="TIGR01726">
    <property type="entry name" value="HEQRo_perm_3TM"/>
    <property type="match status" value="1"/>
</dbReference>
<keyword evidence="5" id="KW-0029">Amino-acid transport</keyword>
<feature type="transmembrane region" description="Helical" evidence="8">
    <location>
        <begin position="188"/>
        <end position="206"/>
    </location>
</feature>
<dbReference type="SUPFAM" id="SSF161098">
    <property type="entry name" value="MetI-like"/>
    <property type="match status" value="1"/>
</dbReference>
<dbReference type="CDD" id="cd06261">
    <property type="entry name" value="TM_PBP2"/>
    <property type="match status" value="1"/>
</dbReference>
<dbReference type="GO" id="GO:0043190">
    <property type="term" value="C:ATP-binding cassette (ABC) transporter complex"/>
    <property type="evidence" value="ECO:0007669"/>
    <property type="project" value="InterPro"/>
</dbReference>
<feature type="transmembrane region" description="Helical" evidence="8">
    <location>
        <begin position="20"/>
        <end position="44"/>
    </location>
</feature>
<feature type="domain" description="ABC transmembrane type-1" evidence="9">
    <location>
        <begin position="18"/>
        <end position="207"/>
    </location>
</feature>
<accession>A0A941CS98</accession>
<dbReference type="Pfam" id="PF00528">
    <property type="entry name" value="BPD_transp_1"/>
    <property type="match status" value="1"/>
</dbReference>
<evidence type="ECO:0000256" key="6">
    <source>
        <dbReference type="ARBA" id="ARBA00022989"/>
    </source>
</evidence>
<dbReference type="RefSeq" id="WP_211802252.1">
    <property type="nucleotide sequence ID" value="NZ_JAGSCS010000015.1"/>
</dbReference>
<reference evidence="10" key="1">
    <citation type="submission" date="2021-04" db="EMBL/GenBank/DDBJ databases">
        <title>Proteiniclasticum sedimins sp. nov., an obligate anaerobic bacterium isolated from anaerobic sludge.</title>
        <authorList>
            <person name="Liu J."/>
        </authorList>
    </citation>
    <scope>NUCLEOTIDE SEQUENCE</scope>
    <source>
        <strain evidence="10">BAD-10</strain>
    </source>
</reference>
<name>A0A941CS98_9CLOT</name>
<dbReference type="PANTHER" id="PTHR30614:SF46">
    <property type="entry name" value="ABC TRANSPORTER MEMBRANE SPANNING PERMEASE-GLUTAMINE TRANSPORT"/>
    <property type="match status" value="1"/>
</dbReference>
<dbReference type="InterPro" id="IPR000515">
    <property type="entry name" value="MetI-like"/>
</dbReference>
<keyword evidence="3" id="KW-1003">Cell membrane</keyword>
<evidence type="ECO:0000256" key="8">
    <source>
        <dbReference type="RuleBase" id="RU363032"/>
    </source>
</evidence>
<keyword evidence="4 8" id="KW-0812">Transmembrane</keyword>
<evidence type="ECO:0000256" key="4">
    <source>
        <dbReference type="ARBA" id="ARBA00022692"/>
    </source>
</evidence>
<gene>
    <name evidence="10" type="ORF">KCG48_10880</name>
</gene>
<dbReference type="InterPro" id="IPR010065">
    <property type="entry name" value="AA_ABC_transptr_permease_3TM"/>
</dbReference>
<evidence type="ECO:0000256" key="2">
    <source>
        <dbReference type="ARBA" id="ARBA00022448"/>
    </source>
</evidence>
<keyword evidence="7 8" id="KW-0472">Membrane</keyword>
<dbReference type="GO" id="GO:0022857">
    <property type="term" value="F:transmembrane transporter activity"/>
    <property type="evidence" value="ECO:0007669"/>
    <property type="project" value="InterPro"/>
</dbReference>
<evidence type="ECO:0000259" key="9">
    <source>
        <dbReference type="PROSITE" id="PS50928"/>
    </source>
</evidence>
<comment type="caution">
    <text evidence="10">The sequence shown here is derived from an EMBL/GenBank/DDBJ whole genome shotgun (WGS) entry which is preliminary data.</text>
</comment>
<proteinExistence type="inferred from homology"/>
<dbReference type="GO" id="GO:0006865">
    <property type="term" value="P:amino acid transport"/>
    <property type="evidence" value="ECO:0007669"/>
    <property type="project" value="UniProtKB-KW"/>
</dbReference>
<keyword evidence="6 8" id="KW-1133">Transmembrane helix</keyword>
<dbReference type="AlphaFoldDB" id="A0A941CS98"/>
<sequence>MNIIEIFRSSLPVLLEGLRMTIIITISSLLLAMVVGLLVSLLRLSGKKALDFLAKGYIDIIRGTPLIIQAFFLYFGLPDLLNLRISNLTAGIIIMTLNSGAYMAEVFRGGILSVDKGQTEAARSLGLPTGKTMRKVILPQAVKNMVPAFINQMIISLKDTSLLSVIGLGELTQKGQIIVASTYDSFEIYFIVGVMYFLLIKLLSLLGEAVERRLRV</sequence>
<comment type="similarity">
    <text evidence="8">Belongs to the binding-protein-dependent transport system permease family.</text>
</comment>
<comment type="subcellular location">
    <subcellularLocation>
        <location evidence="1 8">Cell membrane</location>
        <topology evidence="1 8">Multi-pass membrane protein</topology>
    </subcellularLocation>
</comment>
<evidence type="ECO:0000256" key="1">
    <source>
        <dbReference type="ARBA" id="ARBA00004651"/>
    </source>
</evidence>
<keyword evidence="11" id="KW-1185">Reference proteome</keyword>
<feature type="transmembrane region" description="Helical" evidence="8">
    <location>
        <begin position="56"/>
        <end position="77"/>
    </location>
</feature>
<evidence type="ECO:0000256" key="7">
    <source>
        <dbReference type="ARBA" id="ARBA00023136"/>
    </source>
</evidence>
<dbReference type="PANTHER" id="PTHR30614">
    <property type="entry name" value="MEMBRANE COMPONENT OF AMINO ACID ABC TRANSPORTER"/>
    <property type="match status" value="1"/>
</dbReference>
<dbReference type="PROSITE" id="PS50928">
    <property type="entry name" value="ABC_TM1"/>
    <property type="match status" value="1"/>
</dbReference>
<evidence type="ECO:0000256" key="5">
    <source>
        <dbReference type="ARBA" id="ARBA00022970"/>
    </source>
</evidence>
<dbReference type="Gene3D" id="1.10.3720.10">
    <property type="entry name" value="MetI-like"/>
    <property type="match status" value="1"/>
</dbReference>
<dbReference type="EMBL" id="JAGSCS010000015">
    <property type="protein sequence ID" value="MBR0576833.1"/>
    <property type="molecule type" value="Genomic_DNA"/>
</dbReference>
<evidence type="ECO:0000313" key="10">
    <source>
        <dbReference type="EMBL" id="MBR0576833.1"/>
    </source>
</evidence>